<evidence type="ECO:0000313" key="2">
    <source>
        <dbReference type="EMBL" id="KAI3932262.1"/>
    </source>
</evidence>
<dbReference type="EMBL" id="JAJJMB010007077">
    <property type="protein sequence ID" value="KAI3932262.1"/>
    <property type="molecule type" value="Genomic_DNA"/>
</dbReference>
<organism evidence="2 3">
    <name type="scientific">Papaver atlanticum</name>
    <dbReference type="NCBI Taxonomy" id="357466"/>
    <lineage>
        <taxon>Eukaryota</taxon>
        <taxon>Viridiplantae</taxon>
        <taxon>Streptophyta</taxon>
        <taxon>Embryophyta</taxon>
        <taxon>Tracheophyta</taxon>
        <taxon>Spermatophyta</taxon>
        <taxon>Magnoliopsida</taxon>
        <taxon>Ranunculales</taxon>
        <taxon>Papaveraceae</taxon>
        <taxon>Papaveroideae</taxon>
        <taxon>Papaver</taxon>
    </lineage>
</organism>
<dbReference type="AlphaFoldDB" id="A0AAD4XP85"/>
<sequence>MDVRRLPKNPSTASFSSTGGVEREVQEEDHTNNHSKQINNLVSSFTPPELKPISSSLPKSPISKTPA</sequence>
<reference evidence="2" key="1">
    <citation type="submission" date="2022-04" db="EMBL/GenBank/DDBJ databases">
        <title>A functionally conserved STORR gene fusion in Papaver species that diverged 16.8 million years ago.</title>
        <authorList>
            <person name="Catania T."/>
        </authorList>
    </citation>
    <scope>NUCLEOTIDE SEQUENCE</scope>
    <source>
        <strain evidence="2">S-188037</strain>
    </source>
</reference>
<feature type="compositionally biased region" description="Polar residues" evidence="1">
    <location>
        <begin position="9"/>
        <end position="19"/>
    </location>
</feature>
<feature type="region of interest" description="Disordered" evidence="1">
    <location>
        <begin position="1"/>
        <end position="67"/>
    </location>
</feature>
<comment type="caution">
    <text evidence="2">The sequence shown here is derived from an EMBL/GenBank/DDBJ whole genome shotgun (WGS) entry which is preliminary data.</text>
</comment>
<accession>A0AAD4XP85</accession>
<name>A0AAD4XP85_9MAGN</name>
<proteinExistence type="predicted"/>
<evidence type="ECO:0000313" key="3">
    <source>
        <dbReference type="Proteomes" id="UP001202328"/>
    </source>
</evidence>
<feature type="non-terminal residue" evidence="2">
    <location>
        <position position="67"/>
    </location>
</feature>
<dbReference type="Proteomes" id="UP001202328">
    <property type="component" value="Unassembled WGS sequence"/>
</dbReference>
<feature type="compositionally biased region" description="Low complexity" evidence="1">
    <location>
        <begin position="47"/>
        <end position="67"/>
    </location>
</feature>
<feature type="compositionally biased region" description="Basic and acidic residues" evidence="1">
    <location>
        <begin position="21"/>
        <end position="32"/>
    </location>
</feature>
<evidence type="ECO:0000256" key="1">
    <source>
        <dbReference type="SAM" id="MobiDB-lite"/>
    </source>
</evidence>
<keyword evidence="3" id="KW-1185">Reference proteome</keyword>
<protein>
    <submittedName>
        <fullName evidence="2">Uncharacterized protein</fullName>
    </submittedName>
</protein>
<gene>
    <name evidence="2" type="ORF">MKW98_024982</name>
</gene>
<feature type="compositionally biased region" description="Polar residues" evidence="1">
    <location>
        <begin position="34"/>
        <end position="46"/>
    </location>
</feature>